<dbReference type="InterPro" id="IPR039426">
    <property type="entry name" value="TonB-dep_rcpt-like"/>
</dbReference>
<evidence type="ECO:0000313" key="17">
    <source>
        <dbReference type="Proteomes" id="UP000074310"/>
    </source>
</evidence>
<dbReference type="EMBL" id="LDTB01000016">
    <property type="protein sequence ID" value="KTT73779.1"/>
    <property type="molecule type" value="Genomic_DNA"/>
</dbReference>
<evidence type="ECO:0000256" key="7">
    <source>
        <dbReference type="ARBA" id="ARBA00023065"/>
    </source>
</evidence>
<keyword evidence="7" id="KW-0406">Ion transport</keyword>
<evidence type="ECO:0000256" key="5">
    <source>
        <dbReference type="ARBA" id="ARBA00022692"/>
    </source>
</evidence>
<proteinExistence type="inferred from homology"/>
<keyword evidence="8 12" id="KW-0798">TonB box</keyword>
<evidence type="ECO:0000259" key="15">
    <source>
        <dbReference type="Pfam" id="PF07715"/>
    </source>
</evidence>
<evidence type="ECO:0000256" key="12">
    <source>
        <dbReference type="RuleBase" id="RU003357"/>
    </source>
</evidence>
<dbReference type="GO" id="GO:0009279">
    <property type="term" value="C:cell outer membrane"/>
    <property type="evidence" value="ECO:0007669"/>
    <property type="project" value="UniProtKB-SubCell"/>
</dbReference>
<dbReference type="SUPFAM" id="SSF56935">
    <property type="entry name" value="Porins"/>
    <property type="match status" value="1"/>
</dbReference>
<keyword evidence="17" id="KW-1185">Reference proteome</keyword>
<evidence type="ECO:0000256" key="10">
    <source>
        <dbReference type="ARBA" id="ARBA00023237"/>
    </source>
</evidence>
<dbReference type="AlphaFoldDB" id="A0A147I575"/>
<evidence type="ECO:0000256" key="2">
    <source>
        <dbReference type="ARBA" id="ARBA00022448"/>
    </source>
</evidence>
<feature type="chain" id="PRO_5007548254" evidence="13">
    <location>
        <begin position="18"/>
        <end position="797"/>
    </location>
</feature>
<dbReference type="InterPro" id="IPR000531">
    <property type="entry name" value="Beta-barrel_TonB"/>
</dbReference>
<organism evidence="16 17">
    <name type="scientific">Sphingomonas endophytica</name>
    <dbReference type="NCBI Taxonomy" id="869719"/>
    <lineage>
        <taxon>Bacteria</taxon>
        <taxon>Pseudomonadati</taxon>
        <taxon>Pseudomonadota</taxon>
        <taxon>Alphaproteobacteria</taxon>
        <taxon>Sphingomonadales</taxon>
        <taxon>Sphingomonadaceae</taxon>
        <taxon>Sphingomonas</taxon>
    </lineage>
</organism>
<evidence type="ECO:0000256" key="8">
    <source>
        <dbReference type="ARBA" id="ARBA00023077"/>
    </source>
</evidence>
<dbReference type="PANTHER" id="PTHR32552">
    <property type="entry name" value="FERRICHROME IRON RECEPTOR-RELATED"/>
    <property type="match status" value="1"/>
</dbReference>
<comment type="similarity">
    <text evidence="11 12">Belongs to the TonB-dependent receptor family.</text>
</comment>
<keyword evidence="2 11" id="KW-0813">Transport</keyword>
<dbReference type="PANTHER" id="PTHR32552:SF81">
    <property type="entry name" value="TONB-DEPENDENT OUTER MEMBRANE RECEPTOR"/>
    <property type="match status" value="1"/>
</dbReference>
<feature type="domain" description="TonB-dependent receptor plug" evidence="15">
    <location>
        <begin position="53"/>
        <end position="164"/>
    </location>
</feature>
<evidence type="ECO:0000313" key="16">
    <source>
        <dbReference type="EMBL" id="KTT73779.1"/>
    </source>
</evidence>
<evidence type="ECO:0000256" key="3">
    <source>
        <dbReference type="ARBA" id="ARBA00022452"/>
    </source>
</evidence>
<dbReference type="Proteomes" id="UP000074310">
    <property type="component" value="Unassembled WGS sequence"/>
</dbReference>
<keyword evidence="16" id="KW-0675">Receptor</keyword>
<protein>
    <submittedName>
        <fullName evidence="16">TonB-dependent receptor</fullName>
    </submittedName>
</protein>
<reference evidence="16 17" key="1">
    <citation type="journal article" date="2016" name="Front. Microbiol.">
        <title>Genomic Resource of Rice Seed Associated Bacteria.</title>
        <authorList>
            <person name="Midha S."/>
            <person name="Bansal K."/>
            <person name="Sharma S."/>
            <person name="Kumar N."/>
            <person name="Patil P.P."/>
            <person name="Chaudhry V."/>
            <person name="Patil P.B."/>
        </authorList>
    </citation>
    <scope>NUCLEOTIDE SEQUENCE [LARGE SCALE GENOMIC DNA]</scope>
    <source>
        <strain evidence="16 17">NS334</strain>
    </source>
</reference>
<accession>A0A147I575</accession>
<evidence type="ECO:0000259" key="14">
    <source>
        <dbReference type="Pfam" id="PF00593"/>
    </source>
</evidence>
<dbReference type="Gene3D" id="2.40.170.20">
    <property type="entry name" value="TonB-dependent receptor, beta-barrel domain"/>
    <property type="match status" value="1"/>
</dbReference>
<dbReference type="Pfam" id="PF00593">
    <property type="entry name" value="TonB_dep_Rec_b-barrel"/>
    <property type="match status" value="1"/>
</dbReference>
<comment type="caution">
    <text evidence="16">The sequence shown here is derived from an EMBL/GenBank/DDBJ whole genome shotgun (WGS) entry which is preliminary data.</text>
</comment>
<keyword evidence="9 11" id="KW-0472">Membrane</keyword>
<keyword evidence="6" id="KW-0408">Iron</keyword>
<keyword evidence="5 11" id="KW-0812">Transmembrane</keyword>
<keyword evidence="4" id="KW-0410">Iron transport</keyword>
<feature type="signal peptide" evidence="13">
    <location>
        <begin position="1"/>
        <end position="17"/>
    </location>
</feature>
<dbReference type="InterPro" id="IPR012910">
    <property type="entry name" value="Plug_dom"/>
</dbReference>
<dbReference type="PATRIC" id="fig|869719.3.peg.892"/>
<evidence type="ECO:0000256" key="13">
    <source>
        <dbReference type="SAM" id="SignalP"/>
    </source>
</evidence>
<gene>
    <name evidence="16" type="ORF">NS334_06935</name>
</gene>
<evidence type="ECO:0000256" key="11">
    <source>
        <dbReference type="PROSITE-ProRule" id="PRU01360"/>
    </source>
</evidence>
<dbReference type="InterPro" id="IPR036942">
    <property type="entry name" value="Beta-barrel_TonB_sf"/>
</dbReference>
<evidence type="ECO:0000256" key="4">
    <source>
        <dbReference type="ARBA" id="ARBA00022496"/>
    </source>
</evidence>
<keyword evidence="10 11" id="KW-0998">Cell outer membrane</keyword>
<dbReference type="Pfam" id="PF07715">
    <property type="entry name" value="Plug"/>
    <property type="match status" value="1"/>
</dbReference>
<comment type="subcellular location">
    <subcellularLocation>
        <location evidence="1 11">Cell outer membrane</location>
        <topology evidence="1 11">Multi-pass membrane protein</topology>
    </subcellularLocation>
</comment>
<keyword evidence="3 11" id="KW-1134">Transmembrane beta strand</keyword>
<dbReference type="PROSITE" id="PS52016">
    <property type="entry name" value="TONB_DEPENDENT_REC_3"/>
    <property type="match status" value="1"/>
</dbReference>
<evidence type="ECO:0000256" key="9">
    <source>
        <dbReference type="ARBA" id="ARBA00023136"/>
    </source>
</evidence>
<name>A0A147I575_9SPHN</name>
<sequence length="797" mass="86302">MAGSAMLAALTPGVARAETPAAAPADATTPAAADDVNGVPDVVVTATRRETNLQKTPIAISVVDPQVIKDRHIQSLIDLADGAIPSLRVATFEARQSALTVGIRGIVPFDQNQTARDTGVGVYIDGVNLGRSQGLNAALFDVERVEVLRGPQGTLFGRNTEGGALSIVTKAPTGEFDGRATAGFGNYGQYTGELHLDLPEIANIAFKLDGLVQHQNATTTNPLPGNYGWNYYNRYGGRLSALWKPVDGLSILVAYDQAHDENTPFYSQLVTYNPKNLPVGSYTGTKLVCPAGAATCIAPLPALVQAAGDRRMKAADIGVPQQLSVDKTHGLSSTIKYEITPDLELRSITAWRGVDTSQWDNSGGAHRTVFVPNGKFSRYSLSDLRQNQFSQELQLVGHAGGLDYVAGLYYYTERAEEAAATPSSNQWNADGTGYTILSPIVTGTIASGNQGWAYGSRYVQRDSWAKAHSYAAFAQATWTPAGADALHLTVGGRYTKDKRKGVLFTVQNKPTNYGFRFDNGRFDPMATIAYDLTPNAHVYAKYATGYRAGGANDRSQTFASFGPESIKSYEVGAKMDLFDRRVRLNLAGYIMDRKGTQTDFDNVDTRQFLADGVTPNPTFNLHTEETRNAPGMSRIRGIEADLTVRPVDGVTLGGAYSYTYTHVPATPNPFLNNALYQVYVVYTPRNAASAYADYEVPVGGGDTKLRFHIDGNYGSSVYSFQNESTKTDPTFIVNGRIALADIRLNDHGQRFTLAAWSRNLFNNAFIYRRSAANALVLGDYANFNAPRTMGLEGTINF</sequence>
<keyword evidence="13" id="KW-0732">Signal</keyword>
<feature type="domain" description="TonB-dependent receptor-like beta-barrel" evidence="14">
    <location>
        <begin position="330"/>
        <end position="760"/>
    </location>
</feature>
<evidence type="ECO:0000256" key="6">
    <source>
        <dbReference type="ARBA" id="ARBA00023004"/>
    </source>
</evidence>
<evidence type="ECO:0000256" key="1">
    <source>
        <dbReference type="ARBA" id="ARBA00004571"/>
    </source>
</evidence>
<dbReference type="GO" id="GO:0006826">
    <property type="term" value="P:iron ion transport"/>
    <property type="evidence" value="ECO:0007669"/>
    <property type="project" value="UniProtKB-KW"/>
</dbReference>